<dbReference type="InterPro" id="IPR043502">
    <property type="entry name" value="DNA/RNA_pol_sf"/>
</dbReference>
<feature type="domain" description="Reverse transcriptase" evidence="2">
    <location>
        <begin position="311"/>
        <end position="565"/>
    </location>
</feature>
<protein>
    <recommendedName>
        <fullName evidence="2">Reverse transcriptase domain-containing protein</fullName>
    </recommendedName>
</protein>
<dbReference type="AlphaFoldDB" id="A0AA85GGY7"/>
<proteinExistence type="predicted"/>
<feature type="transmembrane region" description="Helical" evidence="1">
    <location>
        <begin position="824"/>
        <end position="850"/>
    </location>
</feature>
<feature type="transmembrane region" description="Helical" evidence="1">
    <location>
        <begin position="857"/>
        <end position="876"/>
    </location>
</feature>
<organism evidence="3 4">
    <name type="scientific">Schistosoma rodhaini</name>
    <dbReference type="NCBI Taxonomy" id="6188"/>
    <lineage>
        <taxon>Eukaryota</taxon>
        <taxon>Metazoa</taxon>
        <taxon>Spiralia</taxon>
        <taxon>Lophotrochozoa</taxon>
        <taxon>Platyhelminthes</taxon>
        <taxon>Trematoda</taxon>
        <taxon>Digenea</taxon>
        <taxon>Strigeidida</taxon>
        <taxon>Schistosomatoidea</taxon>
        <taxon>Schistosomatidae</taxon>
        <taxon>Schistosoma</taxon>
    </lineage>
</organism>
<evidence type="ECO:0000256" key="1">
    <source>
        <dbReference type="SAM" id="Phobius"/>
    </source>
</evidence>
<reference evidence="4" key="2">
    <citation type="submission" date="2023-11" db="UniProtKB">
        <authorList>
            <consortium name="WormBaseParasite"/>
        </authorList>
    </citation>
    <scope>IDENTIFICATION</scope>
</reference>
<keyword evidence="1" id="KW-0472">Membrane</keyword>
<keyword evidence="1" id="KW-1133">Transmembrane helix</keyword>
<evidence type="ECO:0000313" key="3">
    <source>
        <dbReference type="Proteomes" id="UP000050792"/>
    </source>
</evidence>
<dbReference type="InterPro" id="IPR000477">
    <property type="entry name" value="RT_dom"/>
</dbReference>
<dbReference type="InterPro" id="IPR058912">
    <property type="entry name" value="HTH_animal"/>
</dbReference>
<dbReference type="PANTHER" id="PTHR21301">
    <property type="entry name" value="REVERSE TRANSCRIPTASE"/>
    <property type="match status" value="1"/>
</dbReference>
<dbReference type="WBParaSite" id="SRDH1_92520.1">
    <property type="protein sequence ID" value="SRDH1_92520.1"/>
    <property type="gene ID" value="SRDH1_92520"/>
</dbReference>
<dbReference type="PANTHER" id="PTHR21301:SF10">
    <property type="entry name" value="REVERSE TRANSCRIPTASE DOMAIN-CONTAINING PROTEIN"/>
    <property type="match status" value="1"/>
</dbReference>
<evidence type="ECO:0000259" key="2">
    <source>
        <dbReference type="PROSITE" id="PS50878"/>
    </source>
</evidence>
<reference evidence="3" key="1">
    <citation type="submission" date="2022-06" db="EMBL/GenBank/DDBJ databases">
        <authorList>
            <person name="Berger JAMES D."/>
            <person name="Berger JAMES D."/>
        </authorList>
    </citation>
    <scope>NUCLEOTIDE SEQUENCE [LARGE SCALE GENOMIC DNA]</scope>
</reference>
<dbReference type="Pfam" id="PF00078">
    <property type="entry name" value="RVT_1"/>
    <property type="match status" value="1"/>
</dbReference>
<accession>A0AA85GGY7</accession>
<evidence type="ECO:0000313" key="4">
    <source>
        <dbReference type="WBParaSite" id="SRDH1_92520.1"/>
    </source>
</evidence>
<dbReference type="Pfam" id="PF26215">
    <property type="entry name" value="HTH_animal"/>
    <property type="match status" value="1"/>
</dbReference>
<dbReference type="CDD" id="cd00304">
    <property type="entry name" value="RT_like"/>
    <property type="match status" value="1"/>
</dbReference>
<dbReference type="PROSITE" id="PS50878">
    <property type="entry name" value="RT_POL"/>
    <property type="match status" value="1"/>
</dbReference>
<sequence>MGIFKLLKSSEHPVALKGLNEFLKYSAKLTEAKTNLDFIRNCTVTHRYPKAYCKSLRQCKIKPNIKSLKRYALSQIESLQAYTVELERNIAQRLYAVEDLPQNLKDSFMTYVLEVQKTRENKKRIDLIKGLDNQIFKPDFPDDCKRYVFNFSSVNLDRTEPEVLSSGPKFCDSRRHVDHLKTDVQFENLFTQTQDLTPTTKVEHERFKTTLVDCCNQFKSNKHYTNSILTDKHREVIRKLKLNEHTLITKPDKGSGTVILNKTDYIDKMNNLLRDQTKFQKLGSCKDHNEKTERQLTEALKFLKQHQYISEHTYNELKPSGTYTPRLYGLPKIHKPEVPLRPILDMSNSPYHSTAKWLVKLLEPLHQELVNHSVKDVFKFVDSIKNRNINGKTMLSLDIASLFTNIPLIETIDYICEQVVEKKIGIPIPINKLKELLLKCTMNIYFKFNNEFYRQVDGVAMGSPLGPILADIFLAKLENGQLKDTLSKLYYYCRYIDDTLIVCDEMVDKQEMLDFFNNVHPVIQFTSEEEKDNSIAFLDVLLSRRRDGSIKRNIFRKNTWTGQYTHFQSFTPLQYKINLVKCLSHRIKLLCSEDTVESEIDILKNTLRRNGYPDKFVKKYLVESTVKIRRNCETVSKKTLYLKLDFKGDIASDILTRRLKRSVERTFYAAKLHVTFSTKPVLTQLIKDKLLKMGSSMCVYQFNCSCGASYIGRTQRALSLRIREHVPAWLGKGVTKSINSAILSHLVDSEHHIKIEEAFSVLYQIPKTLPQRARLRLLYRAEAIWINSRKPNLCIQKSISSHYVYLVLRLDHRFPKLNIINLPFFSFSLLITSILIFTSIIPNSFIVIILITSPFYYILYSHNNLIIITITIYHYYLN</sequence>
<keyword evidence="3" id="KW-1185">Reference proteome</keyword>
<dbReference type="Proteomes" id="UP000050792">
    <property type="component" value="Unassembled WGS sequence"/>
</dbReference>
<dbReference type="SUPFAM" id="SSF56672">
    <property type="entry name" value="DNA/RNA polymerases"/>
    <property type="match status" value="1"/>
</dbReference>
<keyword evidence="1" id="KW-0812">Transmembrane</keyword>
<name>A0AA85GGY7_9TREM</name>